<reference evidence="2 3" key="1">
    <citation type="journal article" date="2014" name="BMC Genomics">
        <title>Genome and secretome analysis of the hemibiotrophic fungal pathogen, Moniliophthora roreri, which causes frosty pod rot disease of cacao: mechanisms of the biotrophic and necrotrophic phases.</title>
        <authorList>
            <person name="Meinhardt L.W."/>
            <person name="Costa G.G.L."/>
            <person name="Thomazella D.P.T."/>
            <person name="Teixeira P.J.P.L."/>
            <person name="Carazzolle M.F."/>
            <person name="Schuster S.C."/>
            <person name="Carlson J.E."/>
            <person name="Guiltinan M.J."/>
            <person name="Mieczkowski P."/>
            <person name="Farmer A."/>
            <person name="Ramaraj T."/>
            <person name="Crozier J."/>
            <person name="Davis R.E."/>
            <person name="Shao J."/>
            <person name="Melnick R.L."/>
            <person name="Pereira G.A.G."/>
            <person name="Bailey B.A."/>
        </authorList>
    </citation>
    <scope>NUCLEOTIDE SEQUENCE [LARGE SCALE GENOMIC DNA]</scope>
    <source>
        <strain evidence="2 3">MCA 2997</strain>
    </source>
</reference>
<feature type="region of interest" description="Disordered" evidence="1">
    <location>
        <begin position="1"/>
        <end position="25"/>
    </location>
</feature>
<dbReference type="AlphaFoldDB" id="V2YDJ8"/>
<sequence>MSDRARIRENEPSGKPDADQDGWMKFGSRVWNRGPELASETASSLTTPIAPSALTTSATSLATTQGSSPSCMQLWHVDAHGLGGLYTISAYLPAHNREDHNTLKLALVRARYTPRPQSIVILILREFRISPSLDTRRVVSFSIP</sequence>
<evidence type="ECO:0000313" key="2">
    <source>
        <dbReference type="EMBL" id="ESK89769.1"/>
    </source>
</evidence>
<evidence type="ECO:0000256" key="1">
    <source>
        <dbReference type="SAM" id="MobiDB-lite"/>
    </source>
</evidence>
<dbReference type="EMBL" id="AWSO01000518">
    <property type="protein sequence ID" value="ESK89769.1"/>
    <property type="molecule type" value="Genomic_DNA"/>
</dbReference>
<evidence type="ECO:0000313" key="3">
    <source>
        <dbReference type="Proteomes" id="UP000017559"/>
    </source>
</evidence>
<organism evidence="2 3">
    <name type="scientific">Moniliophthora roreri (strain MCA 2997)</name>
    <name type="common">Cocoa frosty pod rot fungus</name>
    <name type="synonym">Crinipellis roreri</name>
    <dbReference type="NCBI Taxonomy" id="1381753"/>
    <lineage>
        <taxon>Eukaryota</taxon>
        <taxon>Fungi</taxon>
        <taxon>Dikarya</taxon>
        <taxon>Basidiomycota</taxon>
        <taxon>Agaricomycotina</taxon>
        <taxon>Agaricomycetes</taxon>
        <taxon>Agaricomycetidae</taxon>
        <taxon>Agaricales</taxon>
        <taxon>Marasmiineae</taxon>
        <taxon>Marasmiaceae</taxon>
        <taxon>Moniliophthora</taxon>
    </lineage>
</organism>
<name>V2YDJ8_MONRO</name>
<dbReference type="HOGENOM" id="CLU_1796970_0_0_1"/>
<dbReference type="Proteomes" id="UP000017559">
    <property type="component" value="Unassembled WGS sequence"/>
</dbReference>
<keyword evidence="3" id="KW-1185">Reference proteome</keyword>
<gene>
    <name evidence="2" type="ORF">Moror_16831</name>
</gene>
<accession>V2YDJ8</accession>
<comment type="caution">
    <text evidence="2">The sequence shown here is derived from an EMBL/GenBank/DDBJ whole genome shotgun (WGS) entry which is preliminary data.</text>
</comment>
<feature type="compositionally biased region" description="Basic and acidic residues" evidence="1">
    <location>
        <begin position="1"/>
        <end position="18"/>
    </location>
</feature>
<proteinExistence type="predicted"/>
<dbReference type="KEGG" id="mrr:Moror_16831"/>
<protein>
    <submittedName>
        <fullName evidence="2">Uncharacterized protein</fullName>
    </submittedName>
</protein>